<sequence length="109" mass="12084">MKINEFFITNICVLAGVIQTNEENGLDSSSVTYERLLKRLNQIPRNDDTLRAMVHMAASTAGLIGQLSVKREALGEELACDLRSHFVKALYITLTNIAGRLEVLYGSNN</sequence>
<reference evidence="1" key="1">
    <citation type="submission" date="2019-11" db="EMBL/GenBank/DDBJ databases">
        <authorList>
            <person name="Feng L."/>
        </authorList>
    </citation>
    <scope>NUCLEOTIDE SEQUENCE</scope>
    <source>
        <strain evidence="1">VrattiLFYP33</strain>
    </source>
</reference>
<dbReference type="RefSeq" id="WP_021841129.1">
    <property type="nucleotide sequence ID" value="NZ_CACRUX010000012.1"/>
</dbReference>
<dbReference type="EMBL" id="CACRUX010000012">
    <property type="protein sequence ID" value="VYT72304.1"/>
    <property type="molecule type" value="Genomic_DNA"/>
</dbReference>
<gene>
    <name evidence="1" type="ORF">VRLFYP33_00370</name>
</gene>
<proteinExistence type="predicted"/>
<evidence type="ECO:0000313" key="1">
    <source>
        <dbReference type="EMBL" id="VYT72304.1"/>
    </source>
</evidence>
<name>A0A6N2YYY7_9FIRM</name>
<protein>
    <submittedName>
        <fullName evidence="1">Uncharacterized protein</fullName>
    </submittedName>
</protein>
<accession>A0A6N2YYY7</accession>
<dbReference type="AlphaFoldDB" id="A0A6N2YYY7"/>
<organism evidence="1">
    <name type="scientific">Veillonella ratti</name>
    <dbReference type="NCBI Taxonomy" id="103892"/>
    <lineage>
        <taxon>Bacteria</taxon>
        <taxon>Bacillati</taxon>
        <taxon>Bacillota</taxon>
        <taxon>Negativicutes</taxon>
        <taxon>Veillonellales</taxon>
        <taxon>Veillonellaceae</taxon>
        <taxon>Veillonella</taxon>
    </lineage>
</organism>